<dbReference type="OrthoDB" id="21595at2759"/>
<accession>A0A1J4K8V4</accession>
<comment type="caution">
    <text evidence="2">The sequence shown here is derived from an EMBL/GenBank/DDBJ whole genome shotgun (WGS) entry which is preliminary data.</text>
</comment>
<evidence type="ECO:0000313" key="3">
    <source>
        <dbReference type="Proteomes" id="UP000179807"/>
    </source>
</evidence>
<dbReference type="VEuPathDB" id="TrichDB:TRFO_24456"/>
<dbReference type="GO" id="GO:0007015">
    <property type="term" value="P:actin filament organization"/>
    <property type="evidence" value="ECO:0007669"/>
    <property type="project" value="TreeGrafter"/>
</dbReference>
<dbReference type="SMART" id="SM00033">
    <property type="entry name" value="CH"/>
    <property type="match status" value="1"/>
</dbReference>
<evidence type="ECO:0000313" key="2">
    <source>
        <dbReference type="EMBL" id="OHT07370.1"/>
    </source>
</evidence>
<keyword evidence="3" id="KW-1185">Reference proteome</keyword>
<name>A0A1J4K8V4_9EUKA</name>
<sequence>MGIYADLQKKREGAYDVELEGRVRTWIEGNLGRKLEGPFRESLMDGTVVCELINKLKPGKIPKIHYSKILMFRRENFGFFQRACVDLGCLDNETAVFEDVYDNRNMGLFLTNIIALARNTQYQPGYNGPILQDAVKKAEAQKMNFTKEQLARGHSGPTMMEQAANQAGQAKEESRYVEHGIIANVDEHKFHGQKQ</sequence>
<dbReference type="PRINTS" id="PR00888">
    <property type="entry name" value="SM22CALPONIN"/>
</dbReference>
<dbReference type="Pfam" id="PF00307">
    <property type="entry name" value="CH"/>
    <property type="match status" value="1"/>
</dbReference>
<dbReference type="InterPro" id="IPR001715">
    <property type="entry name" value="CH_dom"/>
</dbReference>
<dbReference type="InterPro" id="IPR003096">
    <property type="entry name" value="SM22_calponin"/>
</dbReference>
<feature type="domain" description="Calponin-homology (CH)" evidence="1">
    <location>
        <begin position="17"/>
        <end position="121"/>
    </location>
</feature>
<dbReference type="InterPro" id="IPR050606">
    <property type="entry name" value="Calponin-like"/>
</dbReference>
<dbReference type="GO" id="GO:0015629">
    <property type="term" value="C:actin cytoskeleton"/>
    <property type="evidence" value="ECO:0007669"/>
    <property type="project" value="TreeGrafter"/>
</dbReference>
<dbReference type="GeneID" id="94838468"/>
<dbReference type="RefSeq" id="XP_068360506.1">
    <property type="nucleotide sequence ID" value="XM_068503764.1"/>
</dbReference>
<dbReference type="PROSITE" id="PS50021">
    <property type="entry name" value="CH"/>
    <property type="match status" value="1"/>
</dbReference>
<dbReference type="SUPFAM" id="SSF47576">
    <property type="entry name" value="Calponin-homology domain, CH-domain"/>
    <property type="match status" value="1"/>
</dbReference>
<evidence type="ECO:0000259" key="1">
    <source>
        <dbReference type="PROSITE" id="PS50021"/>
    </source>
</evidence>
<dbReference type="GO" id="GO:0031032">
    <property type="term" value="P:actomyosin structure organization"/>
    <property type="evidence" value="ECO:0007669"/>
    <property type="project" value="InterPro"/>
</dbReference>
<proteinExistence type="predicted"/>
<dbReference type="Proteomes" id="UP000179807">
    <property type="component" value="Unassembled WGS sequence"/>
</dbReference>
<dbReference type="PANTHER" id="PTHR47385:SF14">
    <property type="entry name" value="TRANSGELIN"/>
    <property type="match status" value="1"/>
</dbReference>
<dbReference type="PRINTS" id="PR00889">
    <property type="entry name" value="CALPONIN"/>
</dbReference>
<reference evidence="2" key="1">
    <citation type="submission" date="2016-10" db="EMBL/GenBank/DDBJ databases">
        <authorList>
            <person name="Benchimol M."/>
            <person name="Almeida L.G."/>
            <person name="Vasconcelos A.T."/>
            <person name="Perreira-Neves A."/>
            <person name="Rosa I.A."/>
            <person name="Tasca T."/>
            <person name="Bogo M.R."/>
            <person name="de Souza W."/>
        </authorList>
    </citation>
    <scope>NUCLEOTIDE SEQUENCE [LARGE SCALE GENOMIC DNA]</scope>
    <source>
        <strain evidence="2">K</strain>
    </source>
</reference>
<dbReference type="InterPro" id="IPR001997">
    <property type="entry name" value="Calponin/LIMCH1"/>
</dbReference>
<dbReference type="GO" id="GO:0051015">
    <property type="term" value="F:actin filament binding"/>
    <property type="evidence" value="ECO:0007669"/>
    <property type="project" value="TreeGrafter"/>
</dbReference>
<dbReference type="PANTHER" id="PTHR47385">
    <property type="entry name" value="CALPONIN"/>
    <property type="match status" value="1"/>
</dbReference>
<protein>
    <submittedName>
        <fullName evidence="2">Calponin-1</fullName>
    </submittedName>
</protein>
<dbReference type="InterPro" id="IPR036872">
    <property type="entry name" value="CH_dom_sf"/>
</dbReference>
<dbReference type="Gene3D" id="1.10.418.10">
    <property type="entry name" value="Calponin-like domain"/>
    <property type="match status" value="1"/>
</dbReference>
<organism evidence="2 3">
    <name type="scientific">Tritrichomonas foetus</name>
    <dbReference type="NCBI Taxonomy" id="1144522"/>
    <lineage>
        <taxon>Eukaryota</taxon>
        <taxon>Metamonada</taxon>
        <taxon>Parabasalia</taxon>
        <taxon>Tritrichomonadida</taxon>
        <taxon>Tritrichomonadidae</taxon>
        <taxon>Tritrichomonas</taxon>
    </lineage>
</organism>
<gene>
    <name evidence="2" type="primary">CNN1</name>
    <name evidence="2" type="ORF">TRFO_24456</name>
</gene>
<dbReference type="AlphaFoldDB" id="A0A1J4K8V4"/>
<dbReference type="EMBL" id="MLAK01000699">
    <property type="protein sequence ID" value="OHT07370.1"/>
    <property type="molecule type" value="Genomic_DNA"/>
</dbReference>